<dbReference type="PANTHER" id="PTHR30461:SF23">
    <property type="entry name" value="DNA RECOMBINASE-RELATED"/>
    <property type="match status" value="1"/>
</dbReference>
<dbReference type="AlphaFoldDB" id="A0A9X3WFF4"/>
<proteinExistence type="predicted"/>
<keyword evidence="3" id="KW-1185">Reference proteome</keyword>
<feature type="domain" description="Recombinase" evidence="1">
    <location>
        <begin position="1"/>
        <end position="116"/>
    </location>
</feature>
<dbReference type="Gene3D" id="3.90.1750.20">
    <property type="entry name" value="Putative Large Serine Recombinase, Chain B, Domain 2"/>
    <property type="match status" value="1"/>
</dbReference>
<dbReference type="GO" id="GO:0003677">
    <property type="term" value="F:DNA binding"/>
    <property type="evidence" value="ECO:0007669"/>
    <property type="project" value="InterPro"/>
</dbReference>
<protein>
    <submittedName>
        <fullName evidence="2">Recombinase family protein</fullName>
    </submittedName>
</protein>
<evidence type="ECO:0000313" key="3">
    <source>
        <dbReference type="Proteomes" id="UP001145069"/>
    </source>
</evidence>
<dbReference type="InterPro" id="IPR050639">
    <property type="entry name" value="SSR_resolvase"/>
</dbReference>
<sequence length="199" mass="23153">MIINEPQAKIVRRIFNDYLDRKGPNRIARELEEEHAPNWNGTAKWYEGSIRKMLSNEKYKGDALLQKTYTVDYLTKKRVENTGQVPRYYVEDNHPAIIDKDMWEAVQLEMERKKVFAENHGFKRVDYGTSDNPFAGKVICGDCSRPLAERFGTPMMIGLEGRYGDVTRSMLRKGKRAATTRTLKIKYSTKFLLMFLMPS</sequence>
<comment type="caution">
    <text evidence="2">The sequence shown here is derived from an EMBL/GenBank/DDBJ whole genome shotgun (WGS) entry which is preliminary data.</text>
</comment>
<gene>
    <name evidence="2" type="ORF">NC799_14075</name>
</gene>
<dbReference type="PROSITE" id="PS51737">
    <property type="entry name" value="RECOMBINASE_DNA_BIND"/>
    <property type="match status" value="1"/>
</dbReference>
<evidence type="ECO:0000313" key="2">
    <source>
        <dbReference type="EMBL" id="MDC3418018.1"/>
    </source>
</evidence>
<organism evidence="2 3">
    <name type="scientific">Aquibacillus salsiterrae</name>
    <dbReference type="NCBI Taxonomy" id="2950439"/>
    <lineage>
        <taxon>Bacteria</taxon>
        <taxon>Bacillati</taxon>
        <taxon>Bacillota</taxon>
        <taxon>Bacilli</taxon>
        <taxon>Bacillales</taxon>
        <taxon>Bacillaceae</taxon>
        <taxon>Aquibacillus</taxon>
    </lineage>
</organism>
<reference evidence="2" key="1">
    <citation type="submission" date="2022-06" db="EMBL/GenBank/DDBJ databases">
        <title>Aquibacillus sp. a new bacterium isolated from soil saline samples.</title>
        <authorList>
            <person name="Galisteo C."/>
            <person name="De La Haba R."/>
            <person name="Sanchez-Porro C."/>
            <person name="Ventosa A."/>
        </authorList>
    </citation>
    <scope>NUCLEOTIDE SEQUENCE</scope>
    <source>
        <strain evidence="2">3ASR75-54</strain>
    </source>
</reference>
<dbReference type="Pfam" id="PF07508">
    <property type="entry name" value="Recombinase"/>
    <property type="match status" value="1"/>
</dbReference>
<name>A0A9X3WFF4_9BACI</name>
<dbReference type="InterPro" id="IPR011109">
    <property type="entry name" value="DNA_bind_recombinase_dom"/>
</dbReference>
<dbReference type="PANTHER" id="PTHR30461">
    <property type="entry name" value="DNA-INVERTASE FROM LAMBDOID PROPHAGE"/>
    <property type="match status" value="1"/>
</dbReference>
<dbReference type="EMBL" id="JAMQKC010000018">
    <property type="protein sequence ID" value="MDC3418018.1"/>
    <property type="molecule type" value="Genomic_DNA"/>
</dbReference>
<evidence type="ECO:0000259" key="1">
    <source>
        <dbReference type="PROSITE" id="PS51737"/>
    </source>
</evidence>
<dbReference type="Proteomes" id="UP001145069">
    <property type="component" value="Unassembled WGS sequence"/>
</dbReference>
<dbReference type="GO" id="GO:0000150">
    <property type="term" value="F:DNA strand exchange activity"/>
    <property type="evidence" value="ECO:0007669"/>
    <property type="project" value="InterPro"/>
</dbReference>
<dbReference type="InterPro" id="IPR038109">
    <property type="entry name" value="DNA_bind_recomb_sf"/>
</dbReference>
<accession>A0A9X3WFF4</accession>
<dbReference type="RefSeq" id="WP_272447081.1">
    <property type="nucleotide sequence ID" value="NZ_JAMQKC010000018.1"/>
</dbReference>